<feature type="binding site" evidence="4">
    <location>
        <position position="73"/>
    </location>
    <ligand>
        <name>Zn(2+)</name>
        <dbReference type="ChEBI" id="CHEBI:29105"/>
    </ligand>
</feature>
<sequence>MHEMSLCEGIRRVVDRAASDPGIARVTRVRLEIGRFAGVEKPALEFAWEVVMRGSKAEGAALEMIDLPGRALCYDCMETVEIEHRLDPCPNCGGGKLMPDGGDEMRIKDMEVI</sequence>
<evidence type="ECO:0000313" key="5">
    <source>
        <dbReference type="EMBL" id="SDE59626.1"/>
    </source>
</evidence>
<comment type="function">
    <text evidence="4">Involved in the maturation of [NiFe] hydrogenases. Required for nickel insertion into the metal center of the hydrogenase.</text>
</comment>
<dbReference type="GO" id="GO:0016151">
    <property type="term" value="F:nickel cation binding"/>
    <property type="evidence" value="ECO:0007669"/>
    <property type="project" value="UniProtKB-UniRule"/>
</dbReference>
<evidence type="ECO:0000256" key="1">
    <source>
        <dbReference type="ARBA" id="ARBA00022596"/>
    </source>
</evidence>
<keyword evidence="3 4" id="KW-0862">Zinc</keyword>
<dbReference type="AlphaFoldDB" id="A0A1G7E835"/>
<dbReference type="RefSeq" id="WP_089958136.1">
    <property type="nucleotide sequence ID" value="NZ_FNAV01000005.1"/>
</dbReference>
<dbReference type="OrthoDB" id="288014at2"/>
<protein>
    <recommendedName>
        <fullName evidence="4">Hydrogenase maturation factor HypA</fullName>
    </recommendedName>
</protein>
<evidence type="ECO:0000256" key="4">
    <source>
        <dbReference type="HAMAP-Rule" id="MF_00213"/>
    </source>
</evidence>
<dbReference type="NCBIfam" id="TIGR00100">
    <property type="entry name" value="hypA"/>
    <property type="match status" value="1"/>
</dbReference>
<dbReference type="STRING" id="282683.SAMN04488105_105178"/>
<organism evidence="5 6">
    <name type="scientific">Salipiger thiooxidans</name>
    <dbReference type="NCBI Taxonomy" id="282683"/>
    <lineage>
        <taxon>Bacteria</taxon>
        <taxon>Pseudomonadati</taxon>
        <taxon>Pseudomonadota</taxon>
        <taxon>Alphaproteobacteria</taxon>
        <taxon>Rhodobacterales</taxon>
        <taxon>Roseobacteraceae</taxon>
        <taxon>Salipiger</taxon>
    </lineage>
</organism>
<keyword evidence="6" id="KW-1185">Reference proteome</keyword>
<proteinExistence type="inferred from homology"/>
<dbReference type="EMBL" id="FNAV01000005">
    <property type="protein sequence ID" value="SDE59626.1"/>
    <property type="molecule type" value="Genomic_DNA"/>
</dbReference>
<dbReference type="GO" id="GO:0051604">
    <property type="term" value="P:protein maturation"/>
    <property type="evidence" value="ECO:0007669"/>
    <property type="project" value="InterPro"/>
</dbReference>
<dbReference type="PIRSF" id="PIRSF004761">
    <property type="entry name" value="Hydrgn_mat_HypA"/>
    <property type="match status" value="1"/>
</dbReference>
<dbReference type="Proteomes" id="UP000198994">
    <property type="component" value="Unassembled WGS sequence"/>
</dbReference>
<feature type="binding site" evidence="4">
    <location>
        <position position="89"/>
    </location>
    <ligand>
        <name>Zn(2+)</name>
        <dbReference type="ChEBI" id="CHEBI:29105"/>
    </ligand>
</feature>
<dbReference type="InterPro" id="IPR000688">
    <property type="entry name" value="HypA/HybF"/>
</dbReference>
<accession>A0A1G7E835</accession>
<gene>
    <name evidence="4" type="primary">hypA</name>
    <name evidence="5" type="ORF">SAMN04488105_105178</name>
</gene>
<reference evidence="6" key="1">
    <citation type="submission" date="2016-10" db="EMBL/GenBank/DDBJ databases">
        <authorList>
            <person name="Varghese N."/>
            <person name="Submissions S."/>
        </authorList>
    </citation>
    <scope>NUCLEOTIDE SEQUENCE [LARGE SCALE GENOMIC DNA]</scope>
    <source>
        <strain evidence="6">DSM 10146</strain>
    </source>
</reference>
<evidence type="ECO:0000313" key="6">
    <source>
        <dbReference type="Proteomes" id="UP000198994"/>
    </source>
</evidence>
<feature type="binding site" evidence="4">
    <location>
        <position position="2"/>
    </location>
    <ligand>
        <name>Ni(2+)</name>
        <dbReference type="ChEBI" id="CHEBI:49786"/>
    </ligand>
</feature>
<name>A0A1G7E835_9RHOB</name>
<dbReference type="PANTHER" id="PTHR34535">
    <property type="entry name" value="HYDROGENASE MATURATION FACTOR HYPA"/>
    <property type="match status" value="1"/>
</dbReference>
<evidence type="ECO:0000256" key="3">
    <source>
        <dbReference type="ARBA" id="ARBA00022833"/>
    </source>
</evidence>
<dbReference type="Gene3D" id="3.30.2320.80">
    <property type="match status" value="1"/>
</dbReference>
<dbReference type="GO" id="GO:0008270">
    <property type="term" value="F:zinc ion binding"/>
    <property type="evidence" value="ECO:0007669"/>
    <property type="project" value="UniProtKB-UniRule"/>
</dbReference>
<keyword evidence="2 4" id="KW-0479">Metal-binding</keyword>
<comment type="similarity">
    <text evidence="4">Belongs to the HypA/HybF family.</text>
</comment>
<feature type="binding site" evidence="4">
    <location>
        <position position="92"/>
    </location>
    <ligand>
        <name>Zn(2+)</name>
        <dbReference type="ChEBI" id="CHEBI:29105"/>
    </ligand>
</feature>
<dbReference type="Pfam" id="PF01155">
    <property type="entry name" value="HypA"/>
    <property type="match status" value="1"/>
</dbReference>
<feature type="binding site" evidence="4">
    <location>
        <position position="76"/>
    </location>
    <ligand>
        <name>Zn(2+)</name>
        <dbReference type="ChEBI" id="CHEBI:29105"/>
    </ligand>
</feature>
<dbReference type="PANTHER" id="PTHR34535:SF3">
    <property type="entry name" value="HYDROGENASE MATURATION FACTOR HYPA"/>
    <property type="match status" value="1"/>
</dbReference>
<dbReference type="HAMAP" id="MF_00213">
    <property type="entry name" value="HypA_HybF"/>
    <property type="match status" value="1"/>
</dbReference>
<evidence type="ECO:0000256" key="2">
    <source>
        <dbReference type="ARBA" id="ARBA00022723"/>
    </source>
</evidence>
<keyword evidence="1 4" id="KW-0533">Nickel</keyword>